<keyword evidence="3" id="KW-1185">Reference proteome</keyword>
<reference evidence="2 3" key="1">
    <citation type="submission" date="2024-02" db="EMBL/GenBank/DDBJ databases">
        <authorList>
            <person name="Vignale AGUSTIN F."/>
            <person name="Sosa J E."/>
            <person name="Modenutti C."/>
        </authorList>
    </citation>
    <scope>NUCLEOTIDE SEQUENCE [LARGE SCALE GENOMIC DNA]</scope>
</reference>
<sequence length="119" mass="13530">MQDPVELNRSIPFPIQTKRKKAWLIVPENGDSNIEDLGKHLIMRRTGISAHDLRVLDPDLSYTSTILRRERAIVVRLEHIKAIITAAEILVPNPIDPTLESFVWNLKCSLLGLKGTRKI</sequence>
<dbReference type="Pfam" id="PF22099">
    <property type="entry name" value="MRS2-like"/>
    <property type="match status" value="1"/>
</dbReference>
<evidence type="ECO:0000256" key="1">
    <source>
        <dbReference type="ARBA" id="ARBA00007535"/>
    </source>
</evidence>
<dbReference type="Gene3D" id="2.40.128.330">
    <property type="match status" value="1"/>
</dbReference>
<dbReference type="GO" id="GO:0015095">
    <property type="term" value="F:magnesium ion transmembrane transporter activity"/>
    <property type="evidence" value="ECO:0007669"/>
    <property type="project" value="UniProtKB-ARBA"/>
</dbReference>
<dbReference type="FunFam" id="2.40.128.330:FF:000001">
    <property type="entry name" value="Magnesium transporter MRS2-1"/>
    <property type="match status" value="1"/>
</dbReference>
<evidence type="ECO:0000313" key="3">
    <source>
        <dbReference type="Proteomes" id="UP001642360"/>
    </source>
</evidence>
<proteinExistence type="inferred from homology"/>
<accession>A0ABC8S9P1</accession>
<protein>
    <submittedName>
        <fullName evidence="2">Uncharacterized protein</fullName>
    </submittedName>
</protein>
<dbReference type="PANTHER" id="PTHR13890:SF29">
    <property type="entry name" value="MAGNESIUM TRANSPORTER MRS2-F"/>
    <property type="match status" value="1"/>
</dbReference>
<gene>
    <name evidence="2" type="ORF">ILEXP_LOCUS19312</name>
</gene>
<dbReference type="InterPro" id="IPR039204">
    <property type="entry name" value="MRS2-like"/>
</dbReference>
<dbReference type="PANTHER" id="PTHR13890">
    <property type="entry name" value="RNA SPLICING PROTEIN MRS2, MITOCHONDRIAL"/>
    <property type="match status" value="1"/>
</dbReference>
<organism evidence="2 3">
    <name type="scientific">Ilex paraguariensis</name>
    <name type="common">yerba mate</name>
    <dbReference type="NCBI Taxonomy" id="185542"/>
    <lineage>
        <taxon>Eukaryota</taxon>
        <taxon>Viridiplantae</taxon>
        <taxon>Streptophyta</taxon>
        <taxon>Embryophyta</taxon>
        <taxon>Tracheophyta</taxon>
        <taxon>Spermatophyta</taxon>
        <taxon>Magnoliopsida</taxon>
        <taxon>eudicotyledons</taxon>
        <taxon>Gunneridae</taxon>
        <taxon>Pentapetalae</taxon>
        <taxon>asterids</taxon>
        <taxon>campanulids</taxon>
        <taxon>Aquifoliales</taxon>
        <taxon>Aquifoliaceae</taxon>
        <taxon>Ilex</taxon>
    </lineage>
</organism>
<dbReference type="AlphaFoldDB" id="A0ABC8S9P1"/>
<name>A0ABC8S9P1_9AQUA</name>
<evidence type="ECO:0000313" key="2">
    <source>
        <dbReference type="EMBL" id="CAK9151152.1"/>
    </source>
</evidence>
<dbReference type="EMBL" id="CAUOFW020002103">
    <property type="protein sequence ID" value="CAK9151152.1"/>
    <property type="molecule type" value="Genomic_DNA"/>
</dbReference>
<dbReference type="Proteomes" id="UP001642360">
    <property type="component" value="Unassembled WGS sequence"/>
</dbReference>
<comment type="caution">
    <text evidence="2">The sequence shown here is derived from an EMBL/GenBank/DDBJ whole genome shotgun (WGS) entry which is preliminary data.</text>
</comment>
<comment type="similarity">
    <text evidence="1">Belongs to the CorA metal ion transporter (MIT) (TC 1.A.35.5) family.</text>
</comment>